<dbReference type="RefSeq" id="WP_269878483.1">
    <property type="nucleotide sequence ID" value="NZ_JAPZVM010000009.1"/>
</dbReference>
<dbReference type="Proteomes" id="UP001141933">
    <property type="component" value="Unassembled WGS sequence"/>
</dbReference>
<comment type="caution">
    <text evidence="1">The sequence shown here is derived from an EMBL/GenBank/DDBJ whole genome shotgun (WGS) entry which is preliminary data.</text>
</comment>
<evidence type="ECO:0000313" key="1">
    <source>
        <dbReference type="EMBL" id="MCZ8373176.1"/>
    </source>
</evidence>
<organism evidence="1 2">
    <name type="scientific">Phocaeicola acetigenes</name>
    <dbReference type="NCBI Taxonomy" id="3016083"/>
    <lineage>
        <taxon>Bacteria</taxon>
        <taxon>Pseudomonadati</taxon>
        <taxon>Bacteroidota</taxon>
        <taxon>Bacteroidia</taxon>
        <taxon>Bacteroidales</taxon>
        <taxon>Bacteroidaceae</taxon>
        <taxon>Phocaeicola</taxon>
    </lineage>
</organism>
<protein>
    <recommendedName>
        <fullName evidence="3">Erythromycin esterase family protein</fullName>
    </recommendedName>
</protein>
<proteinExistence type="predicted"/>
<sequence>MNKFFPLWSIVLFYCGTIAAQSISIDYNNPLWAFDYMREAWKNNMDFWETEHKIQFDSTHVKTEFRDYYGQALMTVQTFNGRILEKDRTNFLFRSPIQKLRQSEMLSDTIHPENANEFILKNVLDEKIIMFNEAHLYPQHRTFINSLLKDLYDNGYRHLFMEALSPEYTDITYPEREMGIYTNEPCMANLVRNAVQTGFKLHAYDGYAYKNRDSVSAENIYKVVQDNPQDKFLIICGFDHNNENRSQSLASYLDKIAQINPFTIDLTVYSEPESSNYYNELIDYYHIKVPTVLTDTNNKPLNMKNSSGRDLYVFFPHTEYVHGYPQWMINQRENKFDSLKFSDYDVAKVYIKEELVHVKSPIPYSFKYGNSDNTILVPLKDYIIRFYKLKDGRLDFVGSYDRNTIISH</sequence>
<name>A0ABT4PJE3_9BACT</name>
<evidence type="ECO:0008006" key="3">
    <source>
        <dbReference type="Google" id="ProtNLM"/>
    </source>
</evidence>
<accession>A0ABT4PJE3</accession>
<gene>
    <name evidence="1" type="ORF">O6P32_10740</name>
</gene>
<dbReference type="EMBL" id="JAPZVM010000009">
    <property type="protein sequence ID" value="MCZ8373176.1"/>
    <property type="molecule type" value="Genomic_DNA"/>
</dbReference>
<reference evidence="1" key="1">
    <citation type="submission" date="2022-12" db="EMBL/GenBank/DDBJ databases">
        <title>Phocaeicola acetigenes sp. nov., isolated feces from a healthy human.</title>
        <authorList>
            <person name="Do H."/>
            <person name="Ha Y.B."/>
            <person name="Kim J.-S."/>
            <person name="Suh M.K."/>
            <person name="Kim H.S."/>
            <person name="Lee J.-S."/>
        </authorList>
    </citation>
    <scope>NUCLEOTIDE SEQUENCE</scope>
    <source>
        <strain evidence="1">KGMB11183</strain>
    </source>
</reference>
<keyword evidence="2" id="KW-1185">Reference proteome</keyword>
<evidence type="ECO:0000313" key="2">
    <source>
        <dbReference type="Proteomes" id="UP001141933"/>
    </source>
</evidence>